<dbReference type="InterPro" id="IPR027417">
    <property type="entry name" value="P-loop_NTPase"/>
</dbReference>
<dbReference type="Gene3D" id="3.40.50.300">
    <property type="entry name" value="P-loop containing nucleotide triphosphate hydrolases"/>
    <property type="match status" value="1"/>
</dbReference>
<evidence type="ECO:0000256" key="2">
    <source>
        <dbReference type="ARBA" id="ARBA00022679"/>
    </source>
</evidence>
<dbReference type="Proteomes" id="UP000007110">
    <property type="component" value="Unassembled WGS sequence"/>
</dbReference>
<reference evidence="4" key="2">
    <citation type="submission" date="2021-01" db="UniProtKB">
        <authorList>
            <consortium name="EnsemblMetazoa"/>
        </authorList>
    </citation>
    <scope>IDENTIFICATION</scope>
</reference>
<evidence type="ECO:0000313" key="5">
    <source>
        <dbReference type="Proteomes" id="UP000007110"/>
    </source>
</evidence>
<comment type="similarity">
    <text evidence="1">Belongs to the sulfotransferase 1 family.</text>
</comment>
<sequence length="330" mass="38294">MAGTKEPVRSWTGEMSSLLAEAPAHVAKTCYEYDNIITSFFFTKKCIEQTKNFKLRSDDVFIITYPKTGTTWAQQIMMLVQVEADLSFFEGKHISKLVPFLECPDVPDAGVYKTEAELNTAPTIAEAADAMPTDTPRILKTHVVQRWLPEGLKDDPQAKVVYVARNPKDTAVSYYHFCLLFKDLPHYTSWDEFFEEFIADRVPNGSWFDHTLYWWKLRNHSNVLFLTYEDMKQDSRKAVVLIAEFMGKSLSDDIIDRIVDASSFKFMKKNKSTNPDVAYEKEMDNKNKKSFMRKGVVGDWKNYFSEDQNRRFDQLYQEKMAGSGLELRFE</sequence>
<evidence type="ECO:0000256" key="1">
    <source>
        <dbReference type="ARBA" id="ARBA00005771"/>
    </source>
</evidence>
<dbReference type="EnsemblMetazoa" id="XM_030981119">
    <property type="protein sequence ID" value="XP_030836979"/>
    <property type="gene ID" value="LOC765152"/>
</dbReference>
<organism evidence="4 5">
    <name type="scientific">Strongylocentrotus purpuratus</name>
    <name type="common">Purple sea urchin</name>
    <dbReference type="NCBI Taxonomy" id="7668"/>
    <lineage>
        <taxon>Eukaryota</taxon>
        <taxon>Metazoa</taxon>
        <taxon>Echinodermata</taxon>
        <taxon>Eleutherozoa</taxon>
        <taxon>Echinozoa</taxon>
        <taxon>Echinoidea</taxon>
        <taxon>Euechinoidea</taxon>
        <taxon>Echinacea</taxon>
        <taxon>Camarodonta</taxon>
        <taxon>Echinidea</taxon>
        <taxon>Strongylocentrotidae</taxon>
        <taxon>Strongylocentrotus</taxon>
    </lineage>
</organism>
<accession>A0A7M7NI76</accession>
<dbReference type="GO" id="GO:0051923">
    <property type="term" value="P:sulfation"/>
    <property type="evidence" value="ECO:0000318"/>
    <property type="project" value="GO_Central"/>
</dbReference>
<dbReference type="Pfam" id="PF00685">
    <property type="entry name" value="Sulfotransfer_1"/>
    <property type="match status" value="1"/>
</dbReference>
<dbReference type="GO" id="GO:0005737">
    <property type="term" value="C:cytoplasm"/>
    <property type="evidence" value="ECO:0000318"/>
    <property type="project" value="GO_Central"/>
</dbReference>
<dbReference type="PANTHER" id="PTHR11783">
    <property type="entry name" value="SULFOTRANSFERASE SULT"/>
    <property type="match status" value="1"/>
</dbReference>
<evidence type="ECO:0000313" key="4">
    <source>
        <dbReference type="EnsemblMetazoa" id="XP_030836979"/>
    </source>
</evidence>
<keyword evidence="5" id="KW-1185">Reference proteome</keyword>
<dbReference type="InParanoid" id="A0A7M7NI76"/>
<dbReference type="GO" id="GO:0008146">
    <property type="term" value="F:sulfotransferase activity"/>
    <property type="evidence" value="ECO:0000318"/>
    <property type="project" value="GO_Central"/>
</dbReference>
<protein>
    <recommendedName>
        <fullName evidence="3">Sulfotransferase domain-containing protein</fullName>
    </recommendedName>
</protein>
<dbReference type="KEGG" id="spu:765152"/>
<evidence type="ECO:0000259" key="3">
    <source>
        <dbReference type="Pfam" id="PF00685"/>
    </source>
</evidence>
<feature type="domain" description="Sulfotransferase" evidence="3">
    <location>
        <begin position="58"/>
        <end position="324"/>
    </location>
</feature>
<dbReference type="FunCoup" id="A0A7M7NI76">
    <property type="interactions" value="323"/>
</dbReference>
<dbReference type="AlphaFoldDB" id="A0A7M7NI76"/>
<dbReference type="OrthoDB" id="205623at2759"/>
<dbReference type="GeneID" id="765152"/>
<dbReference type="FunFam" id="3.40.50.300:FF:000433">
    <property type="entry name" value="Estrogen sulfotransferase"/>
    <property type="match status" value="1"/>
</dbReference>
<keyword evidence="2" id="KW-0808">Transferase</keyword>
<reference evidence="5" key="1">
    <citation type="submission" date="2015-02" db="EMBL/GenBank/DDBJ databases">
        <title>Genome sequencing for Strongylocentrotus purpuratus.</title>
        <authorList>
            <person name="Murali S."/>
            <person name="Liu Y."/>
            <person name="Vee V."/>
            <person name="English A."/>
            <person name="Wang M."/>
            <person name="Skinner E."/>
            <person name="Han Y."/>
            <person name="Muzny D.M."/>
            <person name="Worley K.C."/>
            <person name="Gibbs R.A."/>
        </authorList>
    </citation>
    <scope>NUCLEOTIDE SEQUENCE</scope>
</reference>
<dbReference type="OMA" id="HYTSWDE"/>
<dbReference type="SUPFAM" id="SSF52540">
    <property type="entry name" value="P-loop containing nucleoside triphosphate hydrolases"/>
    <property type="match status" value="1"/>
</dbReference>
<proteinExistence type="inferred from homology"/>
<dbReference type="InterPro" id="IPR000863">
    <property type="entry name" value="Sulfotransferase_dom"/>
</dbReference>
<name>A0A7M7NI76_STRPU</name>
<dbReference type="RefSeq" id="XP_030836979.1">
    <property type="nucleotide sequence ID" value="XM_030981119.1"/>
</dbReference>